<gene>
    <name evidence="4" type="ORF">ACFSJG_06955</name>
</gene>
<dbReference type="InterPro" id="IPR036291">
    <property type="entry name" value="NAD(P)-bd_dom_sf"/>
</dbReference>
<dbReference type="Pfam" id="PF00106">
    <property type="entry name" value="adh_short"/>
    <property type="match status" value="1"/>
</dbReference>
<dbReference type="InterPro" id="IPR002347">
    <property type="entry name" value="SDR_fam"/>
</dbReference>
<dbReference type="SUPFAM" id="SSF51735">
    <property type="entry name" value="NAD(P)-binding Rossmann-fold domains"/>
    <property type="match status" value="1"/>
</dbReference>
<keyword evidence="2" id="KW-0560">Oxidoreductase</keyword>
<reference evidence="5" key="1">
    <citation type="journal article" date="2019" name="Int. J. Syst. Evol. Microbiol.">
        <title>The Global Catalogue of Microorganisms (GCM) 10K type strain sequencing project: providing services to taxonomists for standard genome sequencing and annotation.</title>
        <authorList>
            <consortium name="The Broad Institute Genomics Platform"/>
            <consortium name="The Broad Institute Genome Sequencing Center for Infectious Disease"/>
            <person name="Wu L."/>
            <person name="Ma J."/>
        </authorList>
    </citation>
    <scope>NUCLEOTIDE SEQUENCE [LARGE SCALE GENOMIC DNA]</scope>
    <source>
        <strain evidence="5">DT72</strain>
    </source>
</reference>
<keyword evidence="5" id="KW-1185">Reference proteome</keyword>
<sequence length="262" mass="27775">MSELTNPSDNPNSVVAEPHIPVAVVTGASSGIGAATVRHLSKLGYQVVMGARRLDRLEAVADETGATALHLDVTDKDSVDAFCAAIPRCDVLVNNAGGALGADSIDSADEADWLAMYDVNVLGVLRVTQGLLPRLRESGNATVVTIGSIAAREPYLGGGGYNAAKHAVGALTRVLRLELLGEPIRVCQIDPGLVETEFSVVRFRGDQDRADAVYEGLDPLTADDIAECVTWIVSRPAHVNIDSMLVLTRDQTSAQRVHRRTA</sequence>
<comment type="similarity">
    <text evidence="1 3">Belongs to the short-chain dehydrogenases/reductases (SDR) family.</text>
</comment>
<dbReference type="PRINTS" id="PR00080">
    <property type="entry name" value="SDRFAMILY"/>
</dbReference>
<evidence type="ECO:0000256" key="2">
    <source>
        <dbReference type="ARBA" id="ARBA00023002"/>
    </source>
</evidence>
<comment type="caution">
    <text evidence="4">The sequence shown here is derived from an EMBL/GenBank/DDBJ whole genome shotgun (WGS) entry which is preliminary data.</text>
</comment>
<dbReference type="EMBL" id="JBHUFB010000009">
    <property type="protein sequence ID" value="MFD1811950.1"/>
    <property type="molecule type" value="Genomic_DNA"/>
</dbReference>
<dbReference type="Proteomes" id="UP001597286">
    <property type="component" value="Unassembled WGS sequence"/>
</dbReference>
<organism evidence="4 5">
    <name type="scientific">Rhodococcus gannanensis</name>
    <dbReference type="NCBI Taxonomy" id="1960308"/>
    <lineage>
        <taxon>Bacteria</taxon>
        <taxon>Bacillati</taxon>
        <taxon>Actinomycetota</taxon>
        <taxon>Actinomycetes</taxon>
        <taxon>Mycobacteriales</taxon>
        <taxon>Nocardiaceae</taxon>
        <taxon>Rhodococcus</taxon>
    </lineage>
</organism>
<protein>
    <submittedName>
        <fullName evidence="4">SDR family NAD(P)-dependent oxidoreductase</fullName>
    </submittedName>
</protein>
<evidence type="ECO:0000256" key="1">
    <source>
        <dbReference type="ARBA" id="ARBA00006484"/>
    </source>
</evidence>
<evidence type="ECO:0000313" key="5">
    <source>
        <dbReference type="Proteomes" id="UP001597286"/>
    </source>
</evidence>
<dbReference type="PANTHER" id="PTHR42901:SF1">
    <property type="entry name" value="ALCOHOL DEHYDROGENASE"/>
    <property type="match status" value="1"/>
</dbReference>
<dbReference type="PROSITE" id="PS00061">
    <property type="entry name" value="ADH_SHORT"/>
    <property type="match status" value="1"/>
</dbReference>
<name>A0ABW4P3C7_9NOCA</name>
<accession>A0ABW4P3C7</accession>
<proteinExistence type="inferred from homology"/>
<dbReference type="RefSeq" id="WP_378484487.1">
    <property type="nucleotide sequence ID" value="NZ_JBHUFB010000009.1"/>
</dbReference>
<evidence type="ECO:0000256" key="3">
    <source>
        <dbReference type="RuleBase" id="RU000363"/>
    </source>
</evidence>
<dbReference type="PANTHER" id="PTHR42901">
    <property type="entry name" value="ALCOHOL DEHYDROGENASE"/>
    <property type="match status" value="1"/>
</dbReference>
<dbReference type="InterPro" id="IPR020904">
    <property type="entry name" value="Sc_DH/Rdtase_CS"/>
</dbReference>
<dbReference type="Gene3D" id="3.40.50.720">
    <property type="entry name" value="NAD(P)-binding Rossmann-like Domain"/>
    <property type="match status" value="1"/>
</dbReference>
<dbReference type="PRINTS" id="PR00081">
    <property type="entry name" value="GDHRDH"/>
</dbReference>
<evidence type="ECO:0000313" key="4">
    <source>
        <dbReference type="EMBL" id="MFD1811950.1"/>
    </source>
</evidence>